<dbReference type="RefSeq" id="WP_310866484.1">
    <property type="nucleotide sequence ID" value="NZ_JAVLSF010000800.1"/>
</dbReference>
<dbReference type="PANTHER" id="PTHR30621">
    <property type="entry name" value="GLUTAMINE SYNTHETASE ADENYLYLTRANSFERASE"/>
    <property type="match status" value="1"/>
</dbReference>
<evidence type="ECO:0000313" key="1">
    <source>
        <dbReference type="EMBL" id="MDR9778424.1"/>
    </source>
</evidence>
<reference evidence="1" key="1">
    <citation type="submission" date="2023-04" db="EMBL/GenBank/DDBJ databases">
        <title>Genomic characterization of faba bean (Vicia faba) microsymbionts in Mexican soils.</title>
        <authorList>
            <person name="Rivera Orduna F.N."/>
            <person name="Guevara-Luna J."/>
            <person name="Yan J."/>
            <person name="Arroyo-Herrera I."/>
            <person name="Li Y."/>
            <person name="Vasquez-Murrieta M.S."/>
            <person name="Wang E.T."/>
        </authorList>
    </citation>
    <scope>NUCLEOTIDE SEQUENCE</scope>
    <source>
        <strain evidence="1">CH26</strain>
    </source>
</reference>
<comment type="caution">
    <text evidence="1">The sequence shown here is derived from an EMBL/GenBank/DDBJ whole genome shotgun (WGS) entry which is preliminary data.</text>
</comment>
<feature type="non-terminal residue" evidence="1">
    <location>
        <position position="138"/>
    </location>
</feature>
<dbReference type="EMBL" id="JAVLSF010000800">
    <property type="protein sequence ID" value="MDR9778424.1"/>
    <property type="molecule type" value="Genomic_DNA"/>
</dbReference>
<dbReference type="InterPro" id="IPR023057">
    <property type="entry name" value="GlnE"/>
</dbReference>
<name>A0AAJ2LS50_9HYPH</name>
<dbReference type="SUPFAM" id="SSF81593">
    <property type="entry name" value="Nucleotidyltransferase substrate binding subunit/domain"/>
    <property type="match status" value="1"/>
</dbReference>
<sequence length="138" mass="16079">MNDQQTQYLPTEPDEQRRLAQSLNFNNWADFIHALDAVRAVVSSQFCNLINERNEVVEAGDTKQLLIDFEKKEYAPTWQVIEAFWKSSHVQKLPKSARARLDTFWPALIKILLTKKNPQVAIVRLIPLIESILRRSVY</sequence>
<dbReference type="Proteomes" id="UP001268610">
    <property type="component" value="Unassembled WGS sequence"/>
</dbReference>
<organism evidence="1 2">
    <name type="scientific">Rhizobium hidalgonense</name>
    <dbReference type="NCBI Taxonomy" id="1538159"/>
    <lineage>
        <taxon>Bacteria</taxon>
        <taxon>Pseudomonadati</taxon>
        <taxon>Pseudomonadota</taxon>
        <taxon>Alphaproteobacteria</taxon>
        <taxon>Hyphomicrobiales</taxon>
        <taxon>Rhizobiaceae</taxon>
        <taxon>Rhizobium/Agrobacterium group</taxon>
        <taxon>Rhizobium</taxon>
    </lineage>
</organism>
<evidence type="ECO:0000313" key="2">
    <source>
        <dbReference type="Proteomes" id="UP001268610"/>
    </source>
</evidence>
<dbReference type="AlphaFoldDB" id="A0AAJ2LS50"/>
<gene>
    <name evidence="1" type="ORF">RJJ65_38440</name>
</gene>
<dbReference type="GO" id="GO:0000820">
    <property type="term" value="P:regulation of glutamine family amino acid metabolic process"/>
    <property type="evidence" value="ECO:0007669"/>
    <property type="project" value="TreeGrafter"/>
</dbReference>
<proteinExistence type="predicted"/>
<protein>
    <submittedName>
        <fullName evidence="1">Uncharacterized protein</fullName>
    </submittedName>
</protein>
<feature type="non-terminal residue" evidence="1">
    <location>
        <position position="1"/>
    </location>
</feature>
<accession>A0AAJ2LS50</accession>
<dbReference type="PANTHER" id="PTHR30621:SF0">
    <property type="entry name" value="BIFUNCTIONAL GLUTAMINE SYNTHETASE ADENYLYLTRANSFERASE_ADENYLYL-REMOVING ENZYME"/>
    <property type="match status" value="1"/>
</dbReference>
<dbReference type="Gene3D" id="1.20.120.1510">
    <property type="match status" value="1"/>
</dbReference>
<dbReference type="GO" id="GO:0008882">
    <property type="term" value="F:[glutamate-ammonia-ligase] adenylyltransferase activity"/>
    <property type="evidence" value="ECO:0007669"/>
    <property type="project" value="InterPro"/>
</dbReference>
<dbReference type="GO" id="GO:0005829">
    <property type="term" value="C:cytosol"/>
    <property type="evidence" value="ECO:0007669"/>
    <property type="project" value="TreeGrafter"/>
</dbReference>